<dbReference type="EMBL" id="BGPR01003640">
    <property type="protein sequence ID" value="GBM90649.1"/>
    <property type="molecule type" value="Genomic_DNA"/>
</dbReference>
<reference evidence="1 2" key="1">
    <citation type="journal article" date="2019" name="Sci. Rep.">
        <title>Orb-weaving spider Araneus ventricosus genome elucidates the spidroin gene catalogue.</title>
        <authorList>
            <person name="Kono N."/>
            <person name="Nakamura H."/>
            <person name="Ohtoshi R."/>
            <person name="Moran D.A.P."/>
            <person name="Shinohara A."/>
            <person name="Yoshida Y."/>
            <person name="Fujiwara M."/>
            <person name="Mori M."/>
            <person name="Tomita M."/>
            <person name="Arakawa K."/>
        </authorList>
    </citation>
    <scope>NUCLEOTIDE SEQUENCE [LARGE SCALE GENOMIC DNA]</scope>
</reference>
<sequence>MALISIVYRCSNRRFISSSGLAKQNQRLSYVSYRLVVFYCSRQLDTLTSLAMAAPSTGVTYYCWHGDTPWGSNLERGGYQFRILLDLPSCLRQPGHFLISILPVIVLNNAWLEASSMAVGDGTPGATANSGGPARSQPCSKVFADSWNKLREVCYQDEKSKGLFERQRNDLVEEGLQFAKATYEEMGIFLVVERTVRRKKIMPGDEAADEPLTLDQELKRPMLERIDSFQHEIVHVEKAWKIGLQS</sequence>
<organism evidence="1 2">
    <name type="scientific">Araneus ventricosus</name>
    <name type="common">Orbweaver spider</name>
    <name type="synonym">Epeira ventricosa</name>
    <dbReference type="NCBI Taxonomy" id="182803"/>
    <lineage>
        <taxon>Eukaryota</taxon>
        <taxon>Metazoa</taxon>
        <taxon>Ecdysozoa</taxon>
        <taxon>Arthropoda</taxon>
        <taxon>Chelicerata</taxon>
        <taxon>Arachnida</taxon>
        <taxon>Araneae</taxon>
        <taxon>Araneomorphae</taxon>
        <taxon>Entelegynae</taxon>
        <taxon>Araneoidea</taxon>
        <taxon>Araneidae</taxon>
        <taxon>Araneus</taxon>
    </lineage>
</organism>
<dbReference type="AlphaFoldDB" id="A0A4Y2JMJ6"/>
<evidence type="ECO:0000313" key="2">
    <source>
        <dbReference type="Proteomes" id="UP000499080"/>
    </source>
</evidence>
<proteinExistence type="predicted"/>
<name>A0A4Y2JMJ6_ARAVE</name>
<dbReference type="Proteomes" id="UP000499080">
    <property type="component" value="Unassembled WGS sequence"/>
</dbReference>
<accession>A0A4Y2JMJ6</accession>
<gene>
    <name evidence="1" type="ORF">AVEN_213567_1</name>
</gene>
<comment type="caution">
    <text evidence="1">The sequence shown here is derived from an EMBL/GenBank/DDBJ whole genome shotgun (WGS) entry which is preliminary data.</text>
</comment>
<protein>
    <submittedName>
        <fullName evidence="1">Uncharacterized protein</fullName>
    </submittedName>
</protein>
<keyword evidence="2" id="KW-1185">Reference proteome</keyword>
<evidence type="ECO:0000313" key="1">
    <source>
        <dbReference type="EMBL" id="GBM90649.1"/>
    </source>
</evidence>